<gene>
    <name evidence="2 4" type="ORF">BDZ99DRAFT_168928</name>
</gene>
<organism evidence="2">
    <name type="scientific">Mytilinidion resinicola</name>
    <dbReference type="NCBI Taxonomy" id="574789"/>
    <lineage>
        <taxon>Eukaryota</taxon>
        <taxon>Fungi</taxon>
        <taxon>Dikarya</taxon>
        <taxon>Ascomycota</taxon>
        <taxon>Pezizomycotina</taxon>
        <taxon>Dothideomycetes</taxon>
        <taxon>Pleosporomycetidae</taxon>
        <taxon>Mytilinidiales</taxon>
        <taxon>Mytilinidiaceae</taxon>
        <taxon>Mytilinidion</taxon>
    </lineage>
</organism>
<reference evidence="4" key="3">
    <citation type="submission" date="2025-04" db="UniProtKB">
        <authorList>
            <consortium name="RefSeq"/>
        </authorList>
    </citation>
    <scope>IDENTIFICATION</scope>
    <source>
        <strain evidence="4">CBS 304.34</strain>
    </source>
</reference>
<accession>A0A6A6Y4F4</accession>
<evidence type="ECO:0000313" key="4">
    <source>
        <dbReference type="RefSeq" id="XP_033570636.1"/>
    </source>
</evidence>
<reference evidence="2 4" key="1">
    <citation type="journal article" date="2020" name="Stud. Mycol.">
        <title>101 Dothideomycetes genomes: a test case for predicting lifestyles and emergence of pathogens.</title>
        <authorList>
            <person name="Haridas S."/>
            <person name="Albert R."/>
            <person name="Binder M."/>
            <person name="Bloem J."/>
            <person name="Labutti K."/>
            <person name="Salamov A."/>
            <person name="Andreopoulos B."/>
            <person name="Baker S."/>
            <person name="Barry K."/>
            <person name="Bills G."/>
            <person name="Bluhm B."/>
            <person name="Cannon C."/>
            <person name="Castanera R."/>
            <person name="Culley D."/>
            <person name="Daum C."/>
            <person name="Ezra D."/>
            <person name="Gonzalez J."/>
            <person name="Henrissat B."/>
            <person name="Kuo A."/>
            <person name="Liang C."/>
            <person name="Lipzen A."/>
            <person name="Lutzoni F."/>
            <person name="Magnuson J."/>
            <person name="Mondo S."/>
            <person name="Nolan M."/>
            <person name="Ohm R."/>
            <person name="Pangilinan J."/>
            <person name="Park H.-J."/>
            <person name="Ramirez L."/>
            <person name="Alfaro M."/>
            <person name="Sun H."/>
            <person name="Tritt A."/>
            <person name="Yoshinaga Y."/>
            <person name="Zwiers L.-H."/>
            <person name="Turgeon B."/>
            <person name="Goodwin S."/>
            <person name="Spatafora J."/>
            <person name="Crous P."/>
            <person name="Grigoriev I."/>
        </authorList>
    </citation>
    <scope>NUCLEOTIDE SEQUENCE</scope>
    <source>
        <strain evidence="2 4">CBS 304.34</strain>
    </source>
</reference>
<feature type="region of interest" description="Disordered" evidence="1">
    <location>
        <begin position="26"/>
        <end position="61"/>
    </location>
</feature>
<proteinExistence type="predicted"/>
<name>A0A6A6Y4F4_9PEZI</name>
<dbReference type="AlphaFoldDB" id="A0A6A6Y4F4"/>
<dbReference type="Proteomes" id="UP000504636">
    <property type="component" value="Unplaced"/>
</dbReference>
<sequence>MLEVLGERFHELYDLGVPLMPAPSFAASEREQNSGAAKPTMATNSRMPTFPSVRPLAGDTRLPTTLTTANNRLAGRVLPPPVLSWPAAS</sequence>
<evidence type="ECO:0000313" key="2">
    <source>
        <dbReference type="EMBL" id="KAF2803672.1"/>
    </source>
</evidence>
<protein>
    <submittedName>
        <fullName evidence="2 4">Uncharacterized protein</fullName>
    </submittedName>
</protein>
<dbReference type="EMBL" id="MU003717">
    <property type="protein sequence ID" value="KAF2803672.1"/>
    <property type="molecule type" value="Genomic_DNA"/>
</dbReference>
<reference evidence="4" key="2">
    <citation type="submission" date="2020-04" db="EMBL/GenBank/DDBJ databases">
        <authorList>
            <consortium name="NCBI Genome Project"/>
        </authorList>
    </citation>
    <scope>NUCLEOTIDE SEQUENCE</scope>
    <source>
        <strain evidence="4">CBS 304.34</strain>
    </source>
</reference>
<evidence type="ECO:0000313" key="3">
    <source>
        <dbReference type="Proteomes" id="UP000504636"/>
    </source>
</evidence>
<dbReference type="RefSeq" id="XP_033570636.1">
    <property type="nucleotide sequence ID" value="XM_033712947.1"/>
</dbReference>
<dbReference type="GeneID" id="54453840"/>
<keyword evidence="3" id="KW-1185">Reference proteome</keyword>
<evidence type="ECO:0000256" key="1">
    <source>
        <dbReference type="SAM" id="MobiDB-lite"/>
    </source>
</evidence>